<name>A0A9N9AU52_9GLOM</name>
<organism evidence="1 2">
    <name type="scientific">Acaulospora morrowiae</name>
    <dbReference type="NCBI Taxonomy" id="94023"/>
    <lineage>
        <taxon>Eukaryota</taxon>
        <taxon>Fungi</taxon>
        <taxon>Fungi incertae sedis</taxon>
        <taxon>Mucoromycota</taxon>
        <taxon>Glomeromycotina</taxon>
        <taxon>Glomeromycetes</taxon>
        <taxon>Diversisporales</taxon>
        <taxon>Acaulosporaceae</taxon>
        <taxon>Acaulospora</taxon>
    </lineage>
</organism>
<dbReference type="AlphaFoldDB" id="A0A9N9AU52"/>
<sequence>MIFQKEDMLIERVTFQHAELLNTTAQETGSQSIMIQKKLPRPYAGGILILNTKMMVIQTMISEPELRLERLNKCPSSFEDELDSTKTKMDSMFNISFDEYITVPFGNNSEIPPPGNNPIMLPPPKQGILKCPLDIYKMNLDWAPWKIDS</sequence>
<dbReference type="Proteomes" id="UP000789342">
    <property type="component" value="Unassembled WGS sequence"/>
</dbReference>
<proteinExistence type="predicted"/>
<protein>
    <submittedName>
        <fullName evidence="1">13368_t:CDS:1</fullName>
    </submittedName>
</protein>
<comment type="caution">
    <text evidence="1">The sequence shown here is derived from an EMBL/GenBank/DDBJ whole genome shotgun (WGS) entry which is preliminary data.</text>
</comment>
<accession>A0A9N9AU52</accession>
<evidence type="ECO:0000313" key="2">
    <source>
        <dbReference type="Proteomes" id="UP000789342"/>
    </source>
</evidence>
<reference evidence="1" key="1">
    <citation type="submission" date="2021-06" db="EMBL/GenBank/DDBJ databases">
        <authorList>
            <person name="Kallberg Y."/>
            <person name="Tangrot J."/>
            <person name="Rosling A."/>
        </authorList>
    </citation>
    <scope>NUCLEOTIDE SEQUENCE</scope>
    <source>
        <strain evidence="1">CL551</strain>
    </source>
</reference>
<gene>
    <name evidence="1" type="ORF">AMORRO_LOCUS5158</name>
</gene>
<dbReference type="EMBL" id="CAJVPV010003025">
    <property type="protein sequence ID" value="CAG8541714.1"/>
    <property type="molecule type" value="Genomic_DNA"/>
</dbReference>
<evidence type="ECO:0000313" key="1">
    <source>
        <dbReference type="EMBL" id="CAG8541714.1"/>
    </source>
</evidence>
<keyword evidence="2" id="KW-1185">Reference proteome</keyword>